<sequence length="147" mass="16688">MDSKREVINRVLVTLFNNILHIEEKALKTGPYKNLTISELHVIEAIGKEGPSPMSVIAAKLYVTVGTLTIAINNLVRKGYVMRERSETDRRVVLIQLTDLGVDAHKHHEIFHNEMIEYTMASLSDEESDVLTKALSKITDYFAEKYT</sequence>
<dbReference type="PRINTS" id="PR00598">
    <property type="entry name" value="HTHMARR"/>
</dbReference>
<dbReference type="Proteomes" id="UP000767854">
    <property type="component" value="Unassembled WGS sequence"/>
</dbReference>
<keyword evidence="4" id="KW-1133">Transmembrane helix</keyword>
<comment type="caution">
    <text evidence="6">The sequence shown here is derived from an EMBL/GenBank/DDBJ whole genome shotgun (WGS) entry which is preliminary data.</text>
</comment>
<protein>
    <submittedName>
        <fullName evidence="6">DNA-binding MarR family transcriptional regulator</fullName>
    </submittedName>
</protein>
<dbReference type="InterPro" id="IPR036388">
    <property type="entry name" value="WH-like_DNA-bd_sf"/>
</dbReference>
<keyword evidence="4" id="KW-0812">Transmembrane</keyword>
<dbReference type="PROSITE" id="PS50995">
    <property type="entry name" value="HTH_MARR_2"/>
    <property type="match status" value="1"/>
</dbReference>
<evidence type="ECO:0000313" key="7">
    <source>
        <dbReference type="Proteomes" id="UP000767854"/>
    </source>
</evidence>
<evidence type="ECO:0000313" key="6">
    <source>
        <dbReference type="EMBL" id="MBM7562210.1"/>
    </source>
</evidence>
<feature type="transmembrane region" description="Helical" evidence="4">
    <location>
        <begin position="57"/>
        <end position="76"/>
    </location>
</feature>
<evidence type="ECO:0000256" key="2">
    <source>
        <dbReference type="ARBA" id="ARBA00023125"/>
    </source>
</evidence>
<dbReference type="SMART" id="SM00347">
    <property type="entry name" value="HTH_MARR"/>
    <property type="match status" value="1"/>
</dbReference>
<gene>
    <name evidence="6" type="ORF">JOC49_001753</name>
</gene>
<keyword evidence="3" id="KW-0804">Transcription</keyword>
<dbReference type="EMBL" id="JAFBDT010000014">
    <property type="protein sequence ID" value="MBM7562210.1"/>
    <property type="molecule type" value="Genomic_DNA"/>
</dbReference>
<evidence type="ECO:0000256" key="1">
    <source>
        <dbReference type="ARBA" id="ARBA00023015"/>
    </source>
</evidence>
<evidence type="ECO:0000256" key="4">
    <source>
        <dbReference type="SAM" id="Phobius"/>
    </source>
</evidence>
<dbReference type="SUPFAM" id="SSF46785">
    <property type="entry name" value="Winged helix' DNA-binding domain"/>
    <property type="match status" value="1"/>
</dbReference>
<keyword evidence="2 6" id="KW-0238">DNA-binding</keyword>
<keyword evidence="7" id="KW-1185">Reference proteome</keyword>
<dbReference type="RefSeq" id="WP_423875430.1">
    <property type="nucleotide sequence ID" value="NZ_JAFBDT010000014.1"/>
</dbReference>
<name>A0ABS2MS69_9FIRM</name>
<evidence type="ECO:0000259" key="5">
    <source>
        <dbReference type="PROSITE" id="PS50995"/>
    </source>
</evidence>
<dbReference type="PANTHER" id="PTHR42756">
    <property type="entry name" value="TRANSCRIPTIONAL REGULATOR, MARR"/>
    <property type="match status" value="1"/>
</dbReference>
<dbReference type="InterPro" id="IPR036390">
    <property type="entry name" value="WH_DNA-bd_sf"/>
</dbReference>
<feature type="domain" description="HTH marR-type" evidence="5">
    <location>
        <begin position="1"/>
        <end position="140"/>
    </location>
</feature>
<reference evidence="6 7" key="1">
    <citation type="submission" date="2021-01" db="EMBL/GenBank/DDBJ databases">
        <title>Genomic Encyclopedia of Type Strains, Phase IV (KMG-IV): sequencing the most valuable type-strain genomes for metagenomic binning, comparative biology and taxonomic classification.</title>
        <authorList>
            <person name="Goeker M."/>
        </authorList>
    </citation>
    <scope>NUCLEOTIDE SEQUENCE [LARGE SCALE GENOMIC DNA]</scope>
    <source>
        <strain evidence="6 7">DSM 24436</strain>
    </source>
</reference>
<dbReference type="InterPro" id="IPR000835">
    <property type="entry name" value="HTH_MarR-typ"/>
</dbReference>
<dbReference type="Pfam" id="PF01047">
    <property type="entry name" value="MarR"/>
    <property type="match status" value="1"/>
</dbReference>
<dbReference type="PANTHER" id="PTHR42756:SF1">
    <property type="entry name" value="TRANSCRIPTIONAL REPRESSOR OF EMRAB OPERON"/>
    <property type="match status" value="1"/>
</dbReference>
<dbReference type="Gene3D" id="1.10.10.10">
    <property type="entry name" value="Winged helix-like DNA-binding domain superfamily/Winged helix DNA-binding domain"/>
    <property type="match status" value="1"/>
</dbReference>
<dbReference type="GO" id="GO:0003677">
    <property type="term" value="F:DNA binding"/>
    <property type="evidence" value="ECO:0007669"/>
    <property type="project" value="UniProtKB-KW"/>
</dbReference>
<accession>A0ABS2MS69</accession>
<evidence type="ECO:0000256" key="3">
    <source>
        <dbReference type="ARBA" id="ARBA00023163"/>
    </source>
</evidence>
<keyword evidence="4" id="KW-0472">Membrane</keyword>
<keyword evidence="1" id="KW-0805">Transcription regulation</keyword>
<proteinExistence type="predicted"/>
<organism evidence="6 7">
    <name type="scientific">Fusibacter tunisiensis</name>
    <dbReference type="NCBI Taxonomy" id="1008308"/>
    <lineage>
        <taxon>Bacteria</taxon>
        <taxon>Bacillati</taxon>
        <taxon>Bacillota</taxon>
        <taxon>Clostridia</taxon>
        <taxon>Eubacteriales</taxon>
        <taxon>Eubacteriales Family XII. Incertae Sedis</taxon>
        <taxon>Fusibacter</taxon>
    </lineage>
</organism>